<feature type="region of interest" description="Disordered" evidence="3">
    <location>
        <begin position="1104"/>
        <end position="1132"/>
    </location>
</feature>
<evidence type="ECO:0000256" key="5">
    <source>
        <dbReference type="SAM" id="SignalP"/>
    </source>
</evidence>
<feature type="domain" description="Ig-like" evidence="6">
    <location>
        <begin position="315"/>
        <end position="394"/>
    </location>
</feature>
<keyword evidence="4" id="KW-0472">Membrane</keyword>
<evidence type="ECO:0000313" key="7">
    <source>
        <dbReference type="Ensembl" id="ENSOABP00000064814.1"/>
    </source>
</evidence>
<feature type="region of interest" description="Disordered" evidence="3">
    <location>
        <begin position="1199"/>
        <end position="1220"/>
    </location>
</feature>
<feature type="domain" description="Ig-like" evidence="6">
    <location>
        <begin position="493"/>
        <end position="575"/>
    </location>
</feature>
<evidence type="ECO:0000256" key="4">
    <source>
        <dbReference type="SAM" id="Phobius"/>
    </source>
</evidence>
<feature type="domain" description="Ig-like" evidence="6">
    <location>
        <begin position="404"/>
        <end position="484"/>
    </location>
</feature>
<dbReference type="AlphaFoldDB" id="A0AAZ1XB06"/>
<dbReference type="InterPro" id="IPR003598">
    <property type="entry name" value="Ig_sub2"/>
</dbReference>
<evidence type="ECO:0000256" key="3">
    <source>
        <dbReference type="SAM" id="MobiDB-lite"/>
    </source>
</evidence>
<dbReference type="SUPFAM" id="SSF48726">
    <property type="entry name" value="Immunoglobulin"/>
    <property type="match status" value="11"/>
</dbReference>
<feature type="domain" description="Ig-like" evidence="6">
    <location>
        <begin position="671"/>
        <end position="736"/>
    </location>
</feature>
<dbReference type="InterPro" id="IPR007110">
    <property type="entry name" value="Ig-like_dom"/>
</dbReference>
<sequence>MMGHSLLCMMGFFLLSTVICGNDEDNTTHSQDADKSEEEQTTSVPIKPTVTLQPSWPQIYSGETVTVRCEIQGGEGAQWTYGWRRDQVNIGETSSEYRIITVSESDSGGYSCCVGRSSSWTEWSDTITLRVIAPPKPTVTLQHNWPQIYSGETVTVRCEIQGGEGAQWTYEWRRGQSSIRSASSEYRTISATESDSGGYSCRGRRGSSWTEWSDITTLTVLPPPKLTVILQPSMTQIYSGETVTVRCEIQGGEGAQWTYEWSPAKLNTHETSSEYRIIRATESDSGGYSCRGKRSFSWTKWSDITTLTVLSPPKPTVFLQHDWPQIYSGETVTVRCEIQGGEGAQWTYEWRRDHSNIGSASSEYRTIRATESDSGGYSCRGKRSSSWTEWSDITTLTVLCPPKPTVTLQPSWTQIYSGETVTVTCEIQGGEGAQWTYEWRPDKLNKRPTSNNYRIITVTQSDSGGYSCQGRRGSFYTQWSDSITLTVSSPPKPTVTLQPSWTQIYRGETVTVRCEIQGGEGAQWTYEWRRGHSNIGSASREYTINKVTESNAGEYSCRGKRSFSWTKWSDITTLTVLSPPKPTVTLQPSWTQIYRDTTVTVRCEIHGGERAQWTYEWRRGQKNIPETSSVYTINRVTESDGGGYSCRATRSSSWTEWSDITTLRVTVPIKPTVTLQPSWTQIYSGETVTVRCEIQGGEGAQWTYEWRPAKLNTPPTSNEYRIITVPQSDRGGYSCRGIRDYLLTEWSDIIRLTVLNKPRPVLTVSPSWLSPGASVTLNCEVEHPSAGWSFYWYKAVPKLKTYNYKSSSYELLPDGSGTAQDSYIIHGQTHTAGYVCRAGRGDPEYHTDHSQPKFVWSADVHSAASLTVSPDRVQHFTSDSVSLTCEGNFTEWRVKKFSEDGRLYSDCRRMTGSTCNINTSKSDTAVYWCESGSGEFSGAVNITVQIIKTRLRSPKGKFQKISLKPDYYDYHYYYYYVPILVSPVHPVTEGASVSLSCSLKTQKILSNVFFYHNHKLIQNDTRGELKISAVSKSDEGFYKCQYSGRESAQSWMSVKVTASGADSSSSPVWLMVGLVCGVSLIIILLLLLYRCRQSKYSCFTRSIQSESHSPGSSTNHGVNQNETHEYNSLHPGTNHIYESVTQVEDNRNGSDEHQDVTYALIELKNFGKKRKHHKPEQSAVYSEVKTGAAEDSLMYAEVKRPKKEKAKKKAGKSSPAADAAVYSEVTLGSFPGQ</sequence>
<keyword evidence="4" id="KW-1133">Transmembrane helix</keyword>
<feature type="region of interest" description="Disordered" evidence="3">
    <location>
        <begin position="26"/>
        <end position="47"/>
    </location>
</feature>
<dbReference type="Pfam" id="PF13927">
    <property type="entry name" value="Ig_3"/>
    <property type="match status" value="5"/>
</dbReference>
<dbReference type="GO" id="GO:0007166">
    <property type="term" value="P:cell surface receptor signaling pathway"/>
    <property type="evidence" value="ECO:0007669"/>
    <property type="project" value="TreeGrafter"/>
</dbReference>
<feature type="domain" description="Ig-like" evidence="6">
    <location>
        <begin position="224"/>
        <end position="308"/>
    </location>
</feature>
<protein>
    <recommendedName>
        <fullName evidence="6">Ig-like domain-containing protein</fullName>
    </recommendedName>
</protein>
<feature type="domain" description="Ig-like" evidence="6">
    <location>
        <begin position="582"/>
        <end position="661"/>
    </location>
</feature>
<keyword evidence="4" id="KW-0812">Transmembrane</keyword>
<dbReference type="InterPro" id="IPR036179">
    <property type="entry name" value="Ig-like_dom_sf"/>
</dbReference>
<keyword evidence="8" id="KW-1185">Reference proteome</keyword>
<feature type="domain" description="Ig-like" evidence="6">
    <location>
        <begin position="978"/>
        <end position="1057"/>
    </location>
</feature>
<dbReference type="InterPro" id="IPR050488">
    <property type="entry name" value="Ig_Fc_receptor"/>
</dbReference>
<feature type="domain" description="Ig-like" evidence="6">
    <location>
        <begin position="758"/>
        <end position="838"/>
    </location>
</feature>
<dbReference type="PANTHER" id="PTHR11481">
    <property type="entry name" value="IMMUNOGLOBULIN FC RECEPTOR"/>
    <property type="match status" value="1"/>
</dbReference>
<proteinExistence type="predicted"/>
<dbReference type="PROSITE" id="PS50835">
    <property type="entry name" value="IG_LIKE"/>
    <property type="match status" value="10"/>
</dbReference>
<dbReference type="GO" id="GO:0004888">
    <property type="term" value="F:transmembrane signaling receptor activity"/>
    <property type="evidence" value="ECO:0007669"/>
    <property type="project" value="TreeGrafter"/>
</dbReference>
<dbReference type="SMART" id="SM00408">
    <property type="entry name" value="IGc2"/>
    <property type="match status" value="9"/>
</dbReference>
<evidence type="ECO:0000256" key="1">
    <source>
        <dbReference type="ARBA" id="ARBA00022729"/>
    </source>
</evidence>
<dbReference type="InterPro" id="IPR013783">
    <property type="entry name" value="Ig-like_fold"/>
</dbReference>
<dbReference type="Proteomes" id="UP000472276">
    <property type="component" value="Unassembled WGS sequence"/>
</dbReference>
<evidence type="ECO:0000259" key="6">
    <source>
        <dbReference type="PROSITE" id="PS50835"/>
    </source>
</evidence>
<reference evidence="7" key="2">
    <citation type="submission" date="2025-08" db="UniProtKB">
        <authorList>
            <consortium name="Ensembl"/>
        </authorList>
    </citation>
    <scope>IDENTIFICATION</scope>
</reference>
<organism evidence="7 8">
    <name type="scientific">Oreochromis aureus</name>
    <name type="common">Israeli tilapia</name>
    <name type="synonym">Chromis aureus</name>
    <dbReference type="NCBI Taxonomy" id="47969"/>
    <lineage>
        <taxon>Eukaryota</taxon>
        <taxon>Metazoa</taxon>
        <taxon>Chordata</taxon>
        <taxon>Craniata</taxon>
        <taxon>Vertebrata</taxon>
        <taxon>Euteleostomi</taxon>
        <taxon>Actinopterygii</taxon>
        <taxon>Neopterygii</taxon>
        <taxon>Teleostei</taxon>
        <taxon>Neoteleostei</taxon>
        <taxon>Acanthomorphata</taxon>
        <taxon>Ovalentaria</taxon>
        <taxon>Cichlomorphae</taxon>
        <taxon>Cichliformes</taxon>
        <taxon>Cichlidae</taxon>
        <taxon>African cichlids</taxon>
        <taxon>Pseudocrenilabrinae</taxon>
        <taxon>Oreochromini</taxon>
        <taxon>Oreochromis</taxon>
    </lineage>
</organism>
<feature type="compositionally biased region" description="Basic residues" evidence="3">
    <location>
        <begin position="1200"/>
        <end position="1211"/>
    </location>
</feature>
<evidence type="ECO:0000313" key="8">
    <source>
        <dbReference type="Proteomes" id="UP000472276"/>
    </source>
</evidence>
<dbReference type="SMART" id="SM00409">
    <property type="entry name" value="IG"/>
    <property type="match status" value="10"/>
</dbReference>
<feature type="transmembrane region" description="Helical" evidence="4">
    <location>
        <begin position="1068"/>
        <end position="1089"/>
    </location>
</feature>
<name>A0AAZ1XB06_OREAU</name>
<dbReference type="InterPro" id="IPR003599">
    <property type="entry name" value="Ig_sub"/>
</dbReference>
<dbReference type="Ensembl" id="ENSOABT00000069491.1">
    <property type="protein sequence ID" value="ENSOABP00000064814.1"/>
    <property type="gene ID" value="ENSOABG00000038530.1"/>
</dbReference>
<reference evidence="7" key="3">
    <citation type="submission" date="2025-09" db="UniProtKB">
        <authorList>
            <consortium name="Ensembl"/>
        </authorList>
    </citation>
    <scope>IDENTIFICATION</scope>
</reference>
<feature type="signal peptide" evidence="5">
    <location>
        <begin position="1"/>
        <end position="21"/>
    </location>
</feature>
<feature type="domain" description="Ig-like" evidence="6">
    <location>
        <begin position="137"/>
        <end position="219"/>
    </location>
</feature>
<feature type="compositionally biased region" description="Polar residues" evidence="3">
    <location>
        <begin position="1104"/>
        <end position="1121"/>
    </location>
</feature>
<keyword evidence="2" id="KW-1015">Disulfide bond</keyword>
<keyword evidence="1 5" id="KW-0732">Signal</keyword>
<accession>A0AAZ1XB06</accession>
<dbReference type="PANTHER" id="PTHR11481:SF64">
    <property type="entry name" value="FC RECEPTOR-LIKE PROTEIN 4"/>
    <property type="match status" value="1"/>
</dbReference>
<dbReference type="GO" id="GO:0009897">
    <property type="term" value="C:external side of plasma membrane"/>
    <property type="evidence" value="ECO:0007669"/>
    <property type="project" value="TreeGrafter"/>
</dbReference>
<dbReference type="Pfam" id="PF13895">
    <property type="entry name" value="Ig_2"/>
    <property type="match status" value="3"/>
</dbReference>
<reference evidence="8" key="1">
    <citation type="submission" date="2020-03" db="EMBL/GenBank/DDBJ databases">
        <title>Evolution of repeat sequences and sex chromosomes of tilapia species revealed by chromosome-level genomes.</title>
        <authorList>
            <person name="Xu L."/>
            <person name="Tao W."/>
            <person name="Wang D."/>
            <person name="Zhou Q."/>
        </authorList>
    </citation>
    <scope>NUCLEOTIDE SEQUENCE [LARGE SCALE GENOMIC DNA]</scope>
    <source>
        <strain evidence="8">Israel</strain>
    </source>
</reference>
<dbReference type="GO" id="GO:0006955">
    <property type="term" value="P:immune response"/>
    <property type="evidence" value="ECO:0007669"/>
    <property type="project" value="TreeGrafter"/>
</dbReference>
<gene>
    <name evidence="7" type="primary">IGSF3</name>
</gene>
<evidence type="ECO:0000256" key="2">
    <source>
        <dbReference type="ARBA" id="ARBA00023157"/>
    </source>
</evidence>
<feature type="chain" id="PRO_5044271036" description="Ig-like domain-containing protein" evidence="5">
    <location>
        <begin position="22"/>
        <end position="1233"/>
    </location>
</feature>
<feature type="domain" description="Ig-like" evidence="6">
    <location>
        <begin position="48"/>
        <end position="128"/>
    </location>
</feature>
<dbReference type="Gene3D" id="2.60.40.10">
    <property type="entry name" value="Immunoglobulins"/>
    <property type="match status" value="11"/>
</dbReference>